<name>A0A7J7WHT4_MYOMY</name>
<dbReference type="EMBL" id="JABWUV010000008">
    <property type="protein sequence ID" value="KAF6336974.1"/>
    <property type="molecule type" value="Genomic_DNA"/>
</dbReference>
<sequence>MDDLNKNTHYPESPELLQKEIMGWTQKIQKKEEEKQRPEQANTGLEQVLQDRLCQPLSVAGNAPQTLPEPDRLGDHSDDRNLEFPPKRETENRDRFVHGSQVDLKGVPPDADINVTQENQEIARQLWKQKRMNEELAAEI</sequence>
<accession>A0A7J7WHT4</accession>
<dbReference type="Proteomes" id="UP000527355">
    <property type="component" value="Unassembled WGS sequence"/>
</dbReference>
<evidence type="ECO:0000313" key="3">
    <source>
        <dbReference type="Proteomes" id="UP000527355"/>
    </source>
</evidence>
<proteinExistence type="predicted"/>
<keyword evidence="3" id="KW-1185">Reference proteome</keyword>
<evidence type="ECO:0000313" key="2">
    <source>
        <dbReference type="EMBL" id="KAF6336974.1"/>
    </source>
</evidence>
<organism evidence="2 3">
    <name type="scientific">Myotis myotis</name>
    <name type="common">Greater mouse-eared bat</name>
    <name type="synonym">Vespertilio myotis</name>
    <dbReference type="NCBI Taxonomy" id="51298"/>
    <lineage>
        <taxon>Eukaryota</taxon>
        <taxon>Metazoa</taxon>
        <taxon>Chordata</taxon>
        <taxon>Craniata</taxon>
        <taxon>Vertebrata</taxon>
        <taxon>Euteleostomi</taxon>
        <taxon>Mammalia</taxon>
        <taxon>Eutheria</taxon>
        <taxon>Laurasiatheria</taxon>
        <taxon>Chiroptera</taxon>
        <taxon>Yangochiroptera</taxon>
        <taxon>Vespertilionidae</taxon>
        <taxon>Myotis</taxon>
    </lineage>
</organism>
<comment type="caution">
    <text evidence="2">The sequence shown here is derived from an EMBL/GenBank/DDBJ whole genome shotgun (WGS) entry which is preliminary data.</text>
</comment>
<protein>
    <submittedName>
        <fullName evidence="2">Uncharacterized protein</fullName>
    </submittedName>
</protein>
<reference evidence="2 3" key="1">
    <citation type="journal article" date="2020" name="Nature">
        <title>Six reference-quality genomes reveal evolution of bat adaptations.</title>
        <authorList>
            <person name="Jebb D."/>
            <person name="Huang Z."/>
            <person name="Pippel M."/>
            <person name="Hughes G.M."/>
            <person name="Lavrichenko K."/>
            <person name="Devanna P."/>
            <person name="Winkler S."/>
            <person name="Jermiin L.S."/>
            <person name="Skirmuntt E.C."/>
            <person name="Katzourakis A."/>
            <person name="Burkitt-Gray L."/>
            <person name="Ray D.A."/>
            <person name="Sullivan K.A.M."/>
            <person name="Roscito J.G."/>
            <person name="Kirilenko B.M."/>
            <person name="Davalos L.M."/>
            <person name="Corthals A.P."/>
            <person name="Power M.L."/>
            <person name="Jones G."/>
            <person name="Ransome R.D."/>
            <person name="Dechmann D.K.N."/>
            <person name="Locatelli A.G."/>
            <person name="Puechmaille S.J."/>
            <person name="Fedrigo O."/>
            <person name="Jarvis E.D."/>
            <person name="Hiller M."/>
            <person name="Vernes S.C."/>
            <person name="Myers E.W."/>
            <person name="Teeling E.C."/>
        </authorList>
    </citation>
    <scope>NUCLEOTIDE SEQUENCE [LARGE SCALE GENOMIC DNA]</scope>
    <source>
        <strain evidence="2">MMyoMyo1</strain>
        <tissue evidence="2">Flight muscle</tissue>
    </source>
</reference>
<feature type="compositionally biased region" description="Basic and acidic residues" evidence="1">
    <location>
        <begin position="29"/>
        <end position="38"/>
    </location>
</feature>
<dbReference type="AlphaFoldDB" id="A0A7J7WHT4"/>
<feature type="compositionally biased region" description="Basic and acidic residues" evidence="1">
    <location>
        <begin position="69"/>
        <end position="97"/>
    </location>
</feature>
<feature type="region of interest" description="Disordered" evidence="1">
    <location>
        <begin position="28"/>
        <end position="112"/>
    </location>
</feature>
<evidence type="ECO:0000256" key="1">
    <source>
        <dbReference type="SAM" id="MobiDB-lite"/>
    </source>
</evidence>
<gene>
    <name evidence="2" type="ORF">mMyoMyo1_012156</name>
</gene>